<reference evidence="2 3" key="1">
    <citation type="submission" date="2013-08" db="EMBL/GenBank/DDBJ databases">
        <title>Flavobacterium limnosediminis JC2902 genome sequencing.</title>
        <authorList>
            <person name="Lee K."/>
            <person name="Yi H."/>
            <person name="Park S."/>
            <person name="Chun J."/>
        </authorList>
    </citation>
    <scope>NUCLEOTIDE SEQUENCE [LARGE SCALE GENOMIC DNA]</scope>
    <source>
        <strain evidence="2 3">JC2902</strain>
    </source>
</reference>
<name>V6SQY3_9FLAO</name>
<evidence type="ECO:0000313" key="3">
    <source>
        <dbReference type="Proteomes" id="UP000018004"/>
    </source>
</evidence>
<dbReference type="EMBL" id="AVGG01000003">
    <property type="protein sequence ID" value="ESU29103.1"/>
    <property type="molecule type" value="Genomic_DNA"/>
</dbReference>
<evidence type="ECO:0000256" key="1">
    <source>
        <dbReference type="SAM" id="Phobius"/>
    </source>
</evidence>
<keyword evidence="3" id="KW-1185">Reference proteome</keyword>
<sequence length="270" mass="32223">MWYICATVKTEIGAITYSLMMNYFFWITLLFFGGNCFSQKKDTITVGVHLKRYVEFAQKDLKARYNYTKSVENLAEYRSYKDTFGCKFISDYKLKELKIKVTPEFELSKDFKFQGNVLDFVDFNPEKINVVYSIYDKTNNFLDYEFESQEWSYFDSALMFNCWLTEPMGSNVLTMMKLRLQDKYFTFRLKNLSQVLFIVDKGLVYAITKPRLDGTYEKTEINEFFGKEIGCGGIEFMMDSDEEWSRKKYEFTPSEKFFKEAYYFNPKIQD</sequence>
<keyword evidence="1" id="KW-0812">Transmembrane</keyword>
<feature type="transmembrane region" description="Helical" evidence="1">
    <location>
        <begin position="12"/>
        <end position="32"/>
    </location>
</feature>
<dbReference type="AlphaFoldDB" id="V6SQY3"/>
<dbReference type="PATRIC" id="fig|1341181.4.peg.1132"/>
<gene>
    <name evidence="2" type="ORF">FLJC2902T_11420</name>
</gene>
<protein>
    <submittedName>
        <fullName evidence="2">Uncharacterized protein</fullName>
    </submittedName>
</protein>
<accession>V6SQY3</accession>
<dbReference type="STRING" id="1341181.FLJC2902T_11420"/>
<dbReference type="Proteomes" id="UP000018004">
    <property type="component" value="Unassembled WGS sequence"/>
</dbReference>
<keyword evidence="1" id="KW-0472">Membrane</keyword>
<organism evidence="2 3">
    <name type="scientific">Flavobacterium limnosediminis JC2902</name>
    <dbReference type="NCBI Taxonomy" id="1341181"/>
    <lineage>
        <taxon>Bacteria</taxon>
        <taxon>Pseudomonadati</taxon>
        <taxon>Bacteroidota</taxon>
        <taxon>Flavobacteriia</taxon>
        <taxon>Flavobacteriales</taxon>
        <taxon>Flavobacteriaceae</taxon>
        <taxon>Flavobacterium</taxon>
    </lineage>
</organism>
<keyword evidence="1" id="KW-1133">Transmembrane helix</keyword>
<comment type="caution">
    <text evidence="2">The sequence shown here is derived from an EMBL/GenBank/DDBJ whole genome shotgun (WGS) entry which is preliminary data.</text>
</comment>
<evidence type="ECO:0000313" key="2">
    <source>
        <dbReference type="EMBL" id="ESU29103.1"/>
    </source>
</evidence>
<dbReference type="eggNOG" id="ENOG5030QQU">
    <property type="taxonomic scope" value="Bacteria"/>
</dbReference>
<proteinExistence type="predicted"/>